<evidence type="ECO:0000313" key="3">
    <source>
        <dbReference type="Proteomes" id="UP000541583"/>
    </source>
</evidence>
<dbReference type="EMBL" id="JACHCB010000003">
    <property type="protein sequence ID" value="MBB6108904.1"/>
    <property type="molecule type" value="Genomic_DNA"/>
</dbReference>
<feature type="domain" description="AraC effector-binding" evidence="1">
    <location>
        <begin position="6"/>
        <end position="156"/>
    </location>
</feature>
<keyword evidence="3" id="KW-1185">Reference proteome</keyword>
<dbReference type="Gene3D" id="3.20.80.10">
    <property type="entry name" value="Regulatory factor, effector binding domain"/>
    <property type="match status" value="1"/>
</dbReference>
<reference evidence="2 3" key="1">
    <citation type="submission" date="2020-08" db="EMBL/GenBank/DDBJ databases">
        <title>Genomic Encyclopedia of Type Strains, Phase IV (KMG-V): Genome sequencing to study the core and pangenomes of soil and plant-associated prokaryotes.</title>
        <authorList>
            <person name="Whitman W."/>
        </authorList>
    </citation>
    <scope>NUCLEOTIDE SEQUENCE [LARGE SCALE GENOMIC DNA]</scope>
    <source>
        <strain evidence="2 3">ANJLi2</strain>
    </source>
</reference>
<name>A0ABR6PGM2_9SPHI</name>
<dbReference type="InterPro" id="IPR053182">
    <property type="entry name" value="YobU-like_regulator"/>
</dbReference>
<comment type="caution">
    <text evidence="2">The sequence shown here is derived from an EMBL/GenBank/DDBJ whole genome shotgun (WGS) entry which is preliminary data.</text>
</comment>
<dbReference type="SUPFAM" id="SSF55136">
    <property type="entry name" value="Probable bacterial effector-binding domain"/>
    <property type="match status" value="1"/>
</dbReference>
<dbReference type="SMART" id="SM00871">
    <property type="entry name" value="AraC_E_bind"/>
    <property type="match status" value="1"/>
</dbReference>
<proteinExistence type="predicted"/>
<sequence>MIASVMDKIDVKGFFLLGIAARTTNHDGQAAQDIGDLWCRFMDDNVLLQIENRVSDEVHCIYTNYETDHTGPYTAILGCKVNSLDNIPEGLVSLAVAPGTYAKFTANSWMPDRVAETWQHIWNSSLNRKYTADFDVYGCNSCNSDDTRVEIYVAVE</sequence>
<dbReference type="Pfam" id="PF14526">
    <property type="entry name" value="Cass2"/>
    <property type="match status" value="1"/>
</dbReference>
<dbReference type="RefSeq" id="WP_175614070.1">
    <property type="nucleotide sequence ID" value="NZ_FTMG01000003.1"/>
</dbReference>
<protein>
    <submittedName>
        <fullName evidence="2">Transcriptional regulator YdeE</fullName>
    </submittedName>
</protein>
<dbReference type="Proteomes" id="UP000541583">
    <property type="component" value="Unassembled WGS sequence"/>
</dbReference>
<organism evidence="2 3">
    <name type="scientific">Mucilaginibacter lappiensis</name>
    <dbReference type="NCBI Taxonomy" id="354630"/>
    <lineage>
        <taxon>Bacteria</taxon>
        <taxon>Pseudomonadati</taxon>
        <taxon>Bacteroidota</taxon>
        <taxon>Sphingobacteriia</taxon>
        <taxon>Sphingobacteriales</taxon>
        <taxon>Sphingobacteriaceae</taxon>
        <taxon>Mucilaginibacter</taxon>
    </lineage>
</organism>
<dbReference type="PANTHER" id="PTHR36444">
    <property type="entry name" value="TRANSCRIPTIONAL REGULATOR PROTEIN YOBU-RELATED"/>
    <property type="match status" value="1"/>
</dbReference>
<accession>A0ABR6PGM2</accession>
<dbReference type="InterPro" id="IPR010499">
    <property type="entry name" value="AraC_E-bd"/>
</dbReference>
<evidence type="ECO:0000313" key="2">
    <source>
        <dbReference type="EMBL" id="MBB6108904.1"/>
    </source>
</evidence>
<dbReference type="PANTHER" id="PTHR36444:SF2">
    <property type="entry name" value="TRANSCRIPTIONAL REGULATOR PROTEIN YOBU-RELATED"/>
    <property type="match status" value="1"/>
</dbReference>
<gene>
    <name evidence="2" type="ORF">HDF23_001647</name>
</gene>
<evidence type="ECO:0000259" key="1">
    <source>
        <dbReference type="SMART" id="SM00871"/>
    </source>
</evidence>
<dbReference type="InterPro" id="IPR011256">
    <property type="entry name" value="Reg_factor_effector_dom_sf"/>
</dbReference>
<dbReference type="InterPro" id="IPR029441">
    <property type="entry name" value="Cass2"/>
</dbReference>